<comment type="pathway">
    <text evidence="2">Secondary metabolite biosynthesis.</text>
</comment>
<dbReference type="GO" id="GO:0004497">
    <property type="term" value="F:monooxygenase activity"/>
    <property type="evidence" value="ECO:0007669"/>
    <property type="project" value="UniProtKB-KW"/>
</dbReference>
<evidence type="ECO:0000256" key="6">
    <source>
        <dbReference type="ARBA" id="ARBA00023002"/>
    </source>
</evidence>
<dbReference type="PRINTS" id="PR00420">
    <property type="entry name" value="RNGMNOXGNASE"/>
</dbReference>
<keyword evidence="6" id="KW-0560">Oxidoreductase</keyword>
<keyword evidence="4" id="KW-0285">Flavoprotein</keyword>
<keyword evidence="5" id="KW-0274">FAD</keyword>
<feature type="domain" description="FAD-binding" evidence="8">
    <location>
        <begin position="74"/>
        <end position="257"/>
    </location>
</feature>
<dbReference type="OrthoDB" id="655030at2759"/>
<reference evidence="9 10" key="1">
    <citation type="journal article" date="2020" name="Genomics">
        <title>Complete, high-quality genomes from long-read metagenomic sequencing of two wolf lichen thalli reveals enigmatic genome architecture.</title>
        <authorList>
            <person name="McKenzie S.K."/>
            <person name="Walston R.F."/>
            <person name="Allen J.L."/>
        </authorList>
    </citation>
    <scope>NUCLEOTIDE SEQUENCE [LARGE SCALE GENOMIC DNA]</scope>
    <source>
        <strain evidence="9">WasteWater2</strain>
    </source>
</reference>
<dbReference type="Proteomes" id="UP000578531">
    <property type="component" value="Unassembled WGS sequence"/>
</dbReference>
<comment type="caution">
    <text evidence="9">The sequence shown here is derived from an EMBL/GenBank/DDBJ whole genome shotgun (WGS) entry which is preliminary data.</text>
</comment>
<evidence type="ECO:0000256" key="2">
    <source>
        <dbReference type="ARBA" id="ARBA00005179"/>
    </source>
</evidence>
<dbReference type="SUPFAM" id="SSF51905">
    <property type="entry name" value="FAD/NAD(P)-binding domain"/>
    <property type="match status" value="1"/>
</dbReference>
<dbReference type="Pfam" id="PF01494">
    <property type="entry name" value="FAD_binding_3"/>
    <property type="match status" value="1"/>
</dbReference>
<dbReference type="InterPro" id="IPR002938">
    <property type="entry name" value="FAD-bd"/>
</dbReference>
<evidence type="ECO:0000256" key="4">
    <source>
        <dbReference type="ARBA" id="ARBA00022630"/>
    </source>
</evidence>
<evidence type="ECO:0000256" key="7">
    <source>
        <dbReference type="ARBA" id="ARBA00023033"/>
    </source>
</evidence>
<evidence type="ECO:0000256" key="1">
    <source>
        <dbReference type="ARBA" id="ARBA00001974"/>
    </source>
</evidence>
<comment type="cofactor">
    <cofactor evidence="1">
        <name>FAD</name>
        <dbReference type="ChEBI" id="CHEBI:57692"/>
    </cofactor>
</comment>
<dbReference type="RefSeq" id="XP_037170996.1">
    <property type="nucleotide sequence ID" value="XM_037302417.1"/>
</dbReference>
<evidence type="ECO:0000313" key="10">
    <source>
        <dbReference type="Proteomes" id="UP000578531"/>
    </source>
</evidence>
<dbReference type="AlphaFoldDB" id="A0A8H6G743"/>
<dbReference type="GO" id="GO:0071949">
    <property type="term" value="F:FAD binding"/>
    <property type="evidence" value="ECO:0007669"/>
    <property type="project" value="InterPro"/>
</dbReference>
<evidence type="ECO:0000313" key="9">
    <source>
        <dbReference type="EMBL" id="KAF6241756.1"/>
    </source>
</evidence>
<dbReference type="PANTHER" id="PTHR47178">
    <property type="entry name" value="MONOOXYGENASE, FAD-BINDING"/>
    <property type="match status" value="1"/>
</dbReference>
<gene>
    <name evidence="9" type="ORF">HO173_000468</name>
</gene>
<sequence length="370" mass="41415">MASHSTPGRTNLYSTFYKWTNPASASGCLSNMHLRGGRGSISGDALVTSVDTTPGTFRCHRGRLEQFLRENQDIRWEHTIKDIETTPQKVIVRIQNEQAIESDVLIGTDGVHSQVRKSLAPGIQLKVLPFVVFNGKRKMSLDSFQNTMAPQMQGLSIIQCRKKSGVSDRRESIHCNELKDLGQAYKEMFDVTKVRQDRILHFLMRSTLGTEQEIKDLTDQGVLLVGDAVHAMPLLGGEGGNNAIKDGVDLAEHIAAHGPQGIKTFSSARYDSWRKGVEESERRLAEMHTPVKASFAQKTVLTPMPLCKQLGRPCSLSGYQQEPHAEGERHKRFLVGRFPTIETWIVALAELHEALKADEQEQKQEYLEID</sequence>
<organism evidence="9 10">
    <name type="scientific">Letharia columbiana</name>
    <dbReference type="NCBI Taxonomy" id="112416"/>
    <lineage>
        <taxon>Eukaryota</taxon>
        <taxon>Fungi</taxon>
        <taxon>Dikarya</taxon>
        <taxon>Ascomycota</taxon>
        <taxon>Pezizomycotina</taxon>
        <taxon>Lecanoromycetes</taxon>
        <taxon>OSLEUM clade</taxon>
        <taxon>Lecanoromycetidae</taxon>
        <taxon>Lecanorales</taxon>
        <taxon>Lecanorineae</taxon>
        <taxon>Parmeliaceae</taxon>
        <taxon>Letharia</taxon>
    </lineage>
</organism>
<name>A0A8H6G743_9LECA</name>
<dbReference type="InterPro" id="IPR036188">
    <property type="entry name" value="FAD/NAD-bd_sf"/>
</dbReference>
<keyword evidence="7" id="KW-0503">Monooxygenase</keyword>
<keyword evidence="10" id="KW-1185">Reference proteome</keyword>
<proteinExistence type="inferred from homology"/>
<accession>A0A8H6G743</accession>
<evidence type="ECO:0000259" key="8">
    <source>
        <dbReference type="Pfam" id="PF01494"/>
    </source>
</evidence>
<dbReference type="GeneID" id="59282147"/>
<evidence type="ECO:0000256" key="3">
    <source>
        <dbReference type="ARBA" id="ARBA00007992"/>
    </source>
</evidence>
<comment type="similarity">
    <text evidence="3">Belongs to the paxM FAD-dependent monooxygenase family.</text>
</comment>
<dbReference type="EMBL" id="JACCJC010000001">
    <property type="protein sequence ID" value="KAF6241756.1"/>
    <property type="molecule type" value="Genomic_DNA"/>
</dbReference>
<protein>
    <recommendedName>
        <fullName evidence="8">FAD-binding domain-containing protein</fullName>
    </recommendedName>
</protein>
<evidence type="ECO:0000256" key="5">
    <source>
        <dbReference type="ARBA" id="ARBA00022827"/>
    </source>
</evidence>
<dbReference type="PANTHER" id="PTHR47178:SF4">
    <property type="entry name" value="FAD-DEPENDENT MONOOXYGENASE APTC"/>
    <property type="match status" value="1"/>
</dbReference>
<dbReference type="Gene3D" id="3.50.50.60">
    <property type="entry name" value="FAD/NAD(P)-binding domain"/>
    <property type="match status" value="1"/>
</dbReference>